<sequence>MIYFGPVSVKIDLLWACLGQEHSDVNRHNYKLCFQLKMISLTDLERAHSWTLKLSEIMGGDIRSI</sequence>
<organism evidence="1 2">
    <name type="scientific">Solanum tuberosum</name>
    <name type="common">Potato</name>
    <dbReference type="NCBI Taxonomy" id="4113"/>
    <lineage>
        <taxon>Eukaryota</taxon>
        <taxon>Viridiplantae</taxon>
        <taxon>Streptophyta</taxon>
        <taxon>Embryophyta</taxon>
        <taxon>Tracheophyta</taxon>
        <taxon>Spermatophyta</taxon>
        <taxon>Magnoliopsida</taxon>
        <taxon>eudicotyledons</taxon>
        <taxon>Gunneridae</taxon>
        <taxon>Pentapetalae</taxon>
        <taxon>asterids</taxon>
        <taxon>lamiids</taxon>
        <taxon>Solanales</taxon>
        <taxon>Solanaceae</taxon>
        <taxon>Solanoideae</taxon>
        <taxon>Solaneae</taxon>
        <taxon>Solanum</taxon>
    </lineage>
</organism>
<name>A0ABQ7V5E7_SOLTU</name>
<keyword evidence="2" id="KW-1185">Reference proteome</keyword>
<evidence type="ECO:0000313" key="2">
    <source>
        <dbReference type="Proteomes" id="UP000826656"/>
    </source>
</evidence>
<reference evidence="1 2" key="1">
    <citation type="journal article" date="2021" name="bioRxiv">
        <title>Chromosome-scale and haplotype-resolved genome assembly of a tetraploid potato cultivar.</title>
        <authorList>
            <person name="Sun H."/>
            <person name="Jiao W.-B."/>
            <person name="Krause K."/>
            <person name="Campoy J.A."/>
            <person name="Goel M."/>
            <person name="Folz-Donahue K."/>
            <person name="Kukat C."/>
            <person name="Huettel B."/>
            <person name="Schneeberger K."/>
        </authorList>
    </citation>
    <scope>NUCLEOTIDE SEQUENCE [LARGE SCALE GENOMIC DNA]</scope>
    <source>
        <strain evidence="1">SolTubOtavaFocal</strain>
        <tissue evidence="1">Leaves</tissue>
    </source>
</reference>
<accession>A0ABQ7V5E7</accession>
<dbReference type="Proteomes" id="UP000826656">
    <property type="component" value="Unassembled WGS sequence"/>
</dbReference>
<dbReference type="EMBL" id="JAIVGD010000015">
    <property type="protein sequence ID" value="KAH0759288.1"/>
    <property type="molecule type" value="Genomic_DNA"/>
</dbReference>
<gene>
    <name evidence="1" type="ORF">KY290_022781</name>
</gene>
<protein>
    <submittedName>
        <fullName evidence="1">Uncharacterized protein</fullName>
    </submittedName>
</protein>
<proteinExistence type="predicted"/>
<evidence type="ECO:0000313" key="1">
    <source>
        <dbReference type="EMBL" id="KAH0759288.1"/>
    </source>
</evidence>
<comment type="caution">
    <text evidence="1">The sequence shown here is derived from an EMBL/GenBank/DDBJ whole genome shotgun (WGS) entry which is preliminary data.</text>
</comment>